<keyword evidence="1" id="KW-0175">Coiled coil</keyword>
<feature type="compositionally biased region" description="Basic and acidic residues" evidence="2">
    <location>
        <begin position="752"/>
        <end position="774"/>
    </location>
</feature>
<accession>A0A6L2KRM4</accession>
<evidence type="ECO:0000259" key="3">
    <source>
        <dbReference type="Pfam" id="PF25597"/>
    </source>
</evidence>
<dbReference type="Pfam" id="PF25597">
    <property type="entry name" value="SH3_retrovirus"/>
    <property type="match status" value="1"/>
</dbReference>
<feature type="region of interest" description="Disordered" evidence="2">
    <location>
        <begin position="1992"/>
        <end position="2045"/>
    </location>
</feature>
<sequence>MLRVNRGQRQINISQRRVNYSRNVSYDCSYDLGEEYLQNEQYALWEVIEFGDSYEAPQEESGTGSASESSAKKKGRTIAVTTEDMQKRRNDVKARTTLLLALPDEHQLRFSKRFRATGANLQQIAGHYKSSRVHGSKNISRKREVNNASIPTASTHVSPASADVAAASISHDTVCTYIASQSNGSQIKYKDINQIDEDDIEEMDIKECRAPRSQDRGRREIYKQGSKEEESAPKSLMAIDGDTVLFPPPAQVYSLPKKDMSWTELLKFADDTITDYSRPSPSIESNSSDLQNSNSSISKHGESSKSIMSKPMIKLVKAANRPTDIKTNKVEASRKPSIKYVEMYRNTHKSPKVRGNKRNWKDMKTQQLGKDFVMNNKACFKCGHFDHLAYACGVWVEKGKSWPKNNYTHKSRTPRTVFHKTNRTPAANIIDDKGYWDSGCSRHMTGNISYLYDYEPYDGGYVSFRQGGGKITSKDSEYGGATQDRKSITTGCQFLGKRLISWQCKKQTIVATSTTEAEYIVAASGCGQVLWIQNQLLDYGLDFCDYHNMIAILEKSEHNVDFHQIVDFVEASHIRYALTINPNVYDSHIRQFWSTARIETTDEGTKIPATVDGKPRTIFESSIRRNLKLNDEEGICLLPEVELFETLALMGYNIFPNQKFTYQKDEPTSLLRDNGQGEAFPTIFGLEAGQDRENIIKTSALPHDSTPRVTSLAADEGSMQHQLQELTNLCTRLLTLLEEKDKGTAELSGDDAPMKGRSLETGEEAGVEKSTKRGSNDTEELVNVLTSIDAANILTSIVQAVSVPLVIEIPTVGILTGSGMVPTMIELDIPKKKKLQEEIDIKMAREMEEQMAREDQRMDEQIARDAEIARIHVEEELQMLIDGLDRNNEVIAKHLKEYEQSQAELTIGEKIDLINELVKYHDHHVKILKGMTLEEIKEKFIPVWKQIKDFVPMDSKKEGERVKRKGLRLEQFDREDLNQMWTLVKETLSIRQASSDKVKELWVVLKRLFEPDFEEQLWTHTQALRHDPVEWRLYDTCGVHHVFTRDQEIFMLVEKDYPLRKGLAIVMISNKLQHGRMILESVENDPLLWPIIDENGVTRPKKYSELSATEAIQADCDVKAPNIILQGLPTDVYALVSNHKVAKELWERIQLLMQGNSLTKQEREFHHNVYNPSSSIPQMEYAPSVYQQFNFSQPDFGLIVLVFQKGDDPINAINHMMSFLTAFVTSRNAQNQKGKEMRHGSRIRCSWSKLKQMDKFYDEELEFLADPGITKAQTTQYVITNNAAYQADDLDAYDYDYDEINSAKIALMASLSHYGSDNLAESMDIDNLKQTLSEHLKEKESFIQTVTFLKNDSQKEESINIDRELALEKQTKLSTEQVFWSLNYVNSKEPNVSTRPTQVEVPKELSKVSMVNSSMKRLKYHFASFDVVVKQRTTTTAITKGTWEFKYTKACFRDEIILFVKALKDLFNSFDQFLIDELSEVQNVFNQMEQAVEQHPQSQEKDMVIMKLKERIKSFSGNLKEEKIKQELEEIETINIEFDHKVTKLVTENENLKQTYKQLYDSIKSSRIRSKEQCDDLLKQVNIKSAENSDLNASLQEKVLVGISHETSVARSSEQNGVIGRRNRTLIEVSRIIENLGKLQPKADIKIFIGYAPTKKAFWIYNQCTKQVVETIHVDFDQLTAMAFEQSSSGRALHEMTPATIMALDEALVPHTSRLRIGKCNFRLRSDIAFKESTLQLVYDVLRLTPFYKAFLVTTDVPKIYRQEFWATTTVHHHSIRLKMNNKKRIVNLEYFRKMLHMCPRLLNQTFNELPFEEEILAFLRYLRHNRETRKFTDVNINKLHQPWRSFAVVINKCLSRKSTGYDSLRKILYIKTCIKMPSESNEMYYLRFTKVIIHFFMTTDPSTPRRNKKLYFLQGVYTIASGAAPPKTKASVRKTQCSFDTIITPLTAAGTRLLTIEKGKQPAKSSKAKGLSVLFEVAMIKAEQMKLATKRSLQQTHISQASRSGADEGTDDDDEVDDRSNDQEDEDDQYEDDDQDTDNDDDYFVHPKLSIHEEEAKDKESFDPITSSVSSQFATSMLNPSPDAGIDSLFKSTPQADVQASNTVAPLTLTEPTFLPTTITTISQVPQAPTPPTTAPTKFSTSVQTNQFARAVSSIPDIVERYMDQRMNEAVKVAIQLQSSRPRDEAQVEIEDFINKLDDNIQNIIKEQVKVHVKTSFAMVADLSEMELKKILVEKMESNKSIHQLDEQRNIYQALADAYECVKIILDTYGNTVTLKRCRDDADKDKEPSAG</sequence>
<feature type="region of interest" description="Disordered" evidence="2">
    <location>
        <begin position="56"/>
        <end position="77"/>
    </location>
</feature>
<proteinExistence type="predicted"/>
<feature type="region of interest" description="Disordered" evidence="2">
    <location>
        <begin position="210"/>
        <end position="232"/>
    </location>
</feature>
<evidence type="ECO:0000313" key="4">
    <source>
        <dbReference type="EMBL" id="GEU51599.1"/>
    </source>
</evidence>
<reference evidence="4" key="1">
    <citation type="journal article" date="2019" name="Sci. Rep.">
        <title>Draft genome of Tanacetum cinerariifolium, the natural source of mosquito coil.</title>
        <authorList>
            <person name="Yamashiro T."/>
            <person name="Shiraishi A."/>
            <person name="Satake H."/>
            <person name="Nakayama K."/>
        </authorList>
    </citation>
    <scope>NUCLEOTIDE SEQUENCE</scope>
</reference>
<feature type="region of interest" description="Disordered" evidence="2">
    <location>
        <begin position="277"/>
        <end position="305"/>
    </location>
</feature>
<feature type="region of interest" description="Disordered" evidence="2">
    <location>
        <begin position="744"/>
        <end position="774"/>
    </location>
</feature>
<dbReference type="PANTHER" id="PTHR11439:SF495">
    <property type="entry name" value="REVERSE TRANSCRIPTASE, RNA-DEPENDENT DNA POLYMERASE-RELATED"/>
    <property type="match status" value="1"/>
</dbReference>
<name>A0A6L2KRM4_TANCI</name>
<evidence type="ECO:0000256" key="1">
    <source>
        <dbReference type="SAM" id="Coils"/>
    </source>
</evidence>
<feature type="compositionally biased region" description="Low complexity" evidence="2">
    <location>
        <begin position="59"/>
        <end position="69"/>
    </location>
</feature>
<feature type="coiled-coil region" evidence="1">
    <location>
        <begin position="844"/>
        <end position="904"/>
    </location>
</feature>
<feature type="compositionally biased region" description="Acidic residues" evidence="2">
    <location>
        <begin position="2009"/>
        <end position="2043"/>
    </location>
</feature>
<gene>
    <name evidence="4" type="ORF">Tci_023577</name>
</gene>
<protein>
    <submittedName>
        <fullName evidence="4">Putative ribonuclease H-like domain-containing protein</fullName>
    </submittedName>
</protein>
<comment type="caution">
    <text evidence="4">The sequence shown here is derived from an EMBL/GenBank/DDBJ whole genome shotgun (WGS) entry which is preliminary data.</text>
</comment>
<feature type="domain" description="Retroviral polymerase SH3-like" evidence="3">
    <location>
        <begin position="1635"/>
        <end position="1684"/>
    </location>
</feature>
<organism evidence="4">
    <name type="scientific">Tanacetum cinerariifolium</name>
    <name type="common">Dalmatian daisy</name>
    <name type="synonym">Chrysanthemum cinerariifolium</name>
    <dbReference type="NCBI Taxonomy" id="118510"/>
    <lineage>
        <taxon>Eukaryota</taxon>
        <taxon>Viridiplantae</taxon>
        <taxon>Streptophyta</taxon>
        <taxon>Embryophyta</taxon>
        <taxon>Tracheophyta</taxon>
        <taxon>Spermatophyta</taxon>
        <taxon>Magnoliopsida</taxon>
        <taxon>eudicotyledons</taxon>
        <taxon>Gunneridae</taxon>
        <taxon>Pentapetalae</taxon>
        <taxon>asterids</taxon>
        <taxon>campanulids</taxon>
        <taxon>Asterales</taxon>
        <taxon>Asteraceae</taxon>
        <taxon>Asteroideae</taxon>
        <taxon>Anthemideae</taxon>
        <taxon>Anthemidinae</taxon>
        <taxon>Tanacetum</taxon>
    </lineage>
</organism>
<dbReference type="EMBL" id="BKCJ010002890">
    <property type="protein sequence ID" value="GEU51599.1"/>
    <property type="molecule type" value="Genomic_DNA"/>
</dbReference>
<dbReference type="InterPro" id="IPR057670">
    <property type="entry name" value="SH3_retrovirus"/>
</dbReference>
<feature type="compositionally biased region" description="Polar residues" evidence="2">
    <location>
        <begin position="1992"/>
        <end position="2004"/>
    </location>
</feature>
<evidence type="ECO:0000256" key="2">
    <source>
        <dbReference type="SAM" id="MobiDB-lite"/>
    </source>
</evidence>
<dbReference type="PANTHER" id="PTHR11439">
    <property type="entry name" value="GAG-POL-RELATED RETROTRANSPOSON"/>
    <property type="match status" value="1"/>
</dbReference>
<dbReference type="CDD" id="cd09272">
    <property type="entry name" value="RNase_HI_RT_Ty1"/>
    <property type="match status" value="1"/>
</dbReference>